<evidence type="ECO:0000256" key="5">
    <source>
        <dbReference type="RuleBase" id="RU000687"/>
    </source>
</evidence>
<comment type="caution">
    <text evidence="8">The sequence shown here is derived from an EMBL/GenBank/DDBJ whole genome shotgun (WGS) entry which is preliminary data.</text>
</comment>
<dbReference type="PRINTS" id="PR00252">
    <property type="entry name" value="NRIONCHANNEL"/>
</dbReference>
<keyword evidence="5" id="KW-0406">Ion transport</keyword>
<dbReference type="InterPro" id="IPR006202">
    <property type="entry name" value="Neur_chan_lig-bd"/>
</dbReference>
<name>A0A9D4MRX0_DREPO</name>
<dbReference type="GO" id="GO:0004888">
    <property type="term" value="F:transmembrane signaling receptor activity"/>
    <property type="evidence" value="ECO:0007669"/>
    <property type="project" value="InterPro"/>
</dbReference>
<evidence type="ECO:0000256" key="1">
    <source>
        <dbReference type="ARBA" id="ARBA00004141"/>
    </source>
</evidence>
<keyword evidence="3 5" id="KW-1133">Transmembrane helix</keyword>
<feature type="transmembrane region" description="Helical" evidence="5">
    <location>
        <begin position="223"/>
        <end position="244"/>
    </location>
</feature>
<dbReference type="Gene3D" id="1.20.58.390">
    <property type="entry name" value="Neurotransmitter-gated ion-channel transmembrane domain"/>
    <property type="match status" value="1"/>
</dbReference>
<evidence type="ECO:0000259" key="7">
    <source>
        <dbReference type="Pfam" id="PF02932"/>
    </source>
</evidence>
<dbReference type="GO" id="GO:0016020">
    <property type="term" value="C:membrane"/>
    <property type="evidence" value="ECO:0007669"/>
    <property type="project" value="UniProtKB-SubCell"/>
</dbReference>
<feature type="transmembrane region" description="Helical" evidence="5">
    <location>
        <begin position="256"/>
        <end position="279"/>
    </location>
</feature>
<dbReference type="CDD" id="cd18989">
    <property type="entry name" value="LGIC_ECD_cation"/>
    <property type="match status" value="1"/>
</dbReference>
<dbReference type="PANTHER" id="PTHR18945">
    <property type="entry name" value="NEUROTRANSMITTER GATED ION CHANNEL"/>
    <property type="match status" value="1"/>
</dbReference>
<dbReference type="EMBL" id="JAIWYP010000001">
    <property type="protein sequence ID" value="KAH3882742.1"/>
    <property type="molecule type" value="Genomic_DNA"/>
</dbReference>
<dbReference type="Proteomes" id="UP000828390">
    <property type="component" value="Unassembled WGS sequence"/>
</dbReference>
<dbReference type="InterPro" id="IPR038050">
    <property type="entry name" value="Neuro_actylchol_rec"/>
</dbReference>
<feature type="transmembrane region" description="Helical" evidence="5">
    <location>
        <begin position="192"/>
        <end position="216"/>
    </location>
</feature>
<dbReference type="SUPFAM" id="SSF90112">
    <property type="entry name" value="Neurotransmitter-gated ion-channel transmembrane pore"/>
    <property type="match status" value="1"/>
</dbReference>
<feature type="domain" description="Neurotransmitter-gated ion-channel transmembrane" evidence="7">
    <location>
        <begin position="199"/>
        <end position="284"/>
    </location>
</feature>
<dbReference type="SUPFAM" id="SSF63712">
    <property type="entry name" value="Nicotinic receptor ligand binding domain-like"/>
    <property type="match status" value="1"/>
</dbReference>
<dbReference type="Gene3D" id="2.70.170.10">
    <property type="entry name" value="Neurotransmitter-gated ion-channel ligand-binding domain"/>
    <property type="match status" value="1"/>
</dbReference>
<keyword evidence="2 5" id="KW-0812">Transmembrane</keyword>
<evidence type="ECO:0000256" key="4">
    <source>
        <dbReference type="ARBA" id="ARBA00023136"/>
    </source>
</evidence>
<dbReference type="InterPro" id="IPR036719">
    <property type="entry name" value="Neuro-gated_channel_TM_sf"/>
</dbReference>
<reference evidence="8" key="2">
    <citation type="submission" date="2020-11" db="EMBL/GenBank/DDBJ databases">
        <authorList>
            <person name="McCartney M.A."/>
            <person name="Auch B."/>
            <person name="Kono T."/>
            <person name="Mallez S."/>
            <person name="Becker A."/>
            <person name="Gohl D.M."/>
            <person name="Silverstein K.A.T."/>
            <person name="Koren S."/>
            <person name="Bechman K.B."/>
            <person name="Herman A."/>
            <person name="Abrahante J.E."/>
            <person name="Garbe J."/>
        </authorList>
    </citation>
    <scope>NUCLEOTIDE SEQUENCE</scope>
    <source>
        <strain evidence="8">Duluth1</strain>
        <tissue evidence="8">Whole animal</tissue>
    </source>
</reference>
<keyword evidence="5" id="KW-0407">Ion channel</keyword>
<keyword evidence="9" id="KW-1185">Reference proteome</keyword>
<dbReference type="Pfam" id="PF02932">
    <property type="entry name" value="Neur_chan_memb"/>
    <property type="match status" value="1"/>
</dbReference>
<comment type="subcellular location">
    <subcellularLocation>
        <location evidence="1">Membrane</location>
        <topology evidence="1">Multi-pass membrane protein</topology>
    </subcellularLocation>
</comment>
<dbReference type="Pfam" id="PF02931">
    <property type="entry name" value="Neur_chan_LBD"/>
    <property type="match status" value="1"/>
</dbReference>
<accession>A0A9D4MRX0</accession>
<proteinExistence type="inferred from homology"/>
<gene>
    <name evidence="8" type="ORF">DPMN_006687</name>
</gene>
<dbReference type="CDD" id="cd19051">
    <property type="entry name" value="LGIC_TM_cation"/>
    <property type="match status" value="1"/>
</dbReference>
<feature type="domain" description="Neurotransmitter-gated ion-channel ligand-binding" evidence="6">
    <location>
        <begin position="8"/>
        <end position="191"/>
    </location>
</feature>
<dbReference type="PROSITE" id="PS00236">
    <property type="entry name" value="NEUROTR_ION_CHANNEL"/>
    <property type="match status" value="1"/>
</dbReference>
<evidence type="ECO:0000259" key="6">
    <source>
        <dbReference type="Pfam" id="PF02931"/>
    </source>
</evidence>
<evidence type="ECO:0000256" key="2">
    <source>
        <dbReference type="ARBA" id="ARBA00022692"/>
    </source>
</evidence>
<keyword evidence="4 5" id="KW-0472">Membrane</keyword>
<evidence type="ECO:0000313" key="9">
    <source>
        <dbReference type="Proteomes" id="UP000828390"/>
    </source>
</evidence>
<keyword evidence="5" id="KW-0813">Transport</keyword>
<comment type="similarity">
    <text evidence="5">Belongs to the ligand-gated ion channel (TC 1.A.9) family.</text>
</comment>
<evidence type="ECO:0000313" key="8">
    <source>
        <dbReference type="EMBL" id="KAH3882742.1"/>
    </source>
</evidence>
<organism evidence="8 9">
    <name type="scientific">Dreissena polymorpha</name>
    <name type="common">Zebra mussel</name>
    <name type="synonym">Mytilus polymorpha</name>
    <dbReference type="NCBI Taxonomy" id="45954"/>
    <lineage>
        <taxon>Eukaryota</taxon>
        <taxon>Metazoa</taxon>
        <taxon>Spiralia</taxon>
        <taxon>Lophotrochozoa</taxon>
        <taxon>Mollusca</taxon>
        <taxon>Bivalvia</taxon>
        <taxon>Autobranchia</taxon>
        <taxon>Heteroconchia</taxon>
        <taxon>Euheterodonta</taxon>
        <taxon>Imparidentia</taxon>
        <taxon>Neoheterodontei</taxon>
        <taxon>Myida</taxon>
        <taxon>Dreissenoidea</taxon>
        <taxon>Dreissenidae</taxon>
        <taxon>Dreissena</taxon>
    </lineage>
</organism>
<feature type="transmembrane region" description="Helical" evidence="5">
    <location>
        <begin position="363"/>
        <end position="384"/>
    </location>
</feature>
<dbReference type="InterPro" id="IPR006029">
    <property type="entry name" value="Neurotrans-gated_channel_TM"/>
</dbReference>
<evidence type="ECO:0000256" key="3">
    <source>
        <dbReference type="ARBA" id="ARBA00022989"/>
    </source>
</evidence>
<reference evidence="8" key="1">
    <citation type="journal article" date="2019" name="bioRxiv">
        <title>The Genome of the Zebra Mussel, Dreissena polymorpha: A Resource for Invasive Species Research.</title>
        <authorList>
            <person name="McCartney M.A."/>
            <person name="Auch B."/>
            <person name="Kono T."/>
            <person name="Mallez S."/>
            <person name="Zhang Y."/>
            <person name="Obille A."/>
            <person name="Becker A."/>
            <person name="Abrahante J.E."/>
            <person name="Garbe J."/>
            <person name="Badalamenti J.P."/>
            <person name="Herman A."/>
            <person name="Mangelson H."/>
            <person name="Liachko I."/>
            <person name="Sullivan S."/>
            <person name="Sone E.D."/>
            <person name="Koren S."/>
            <person name="Silverstein K.A.T."/>
            <person name="Beckman K.B."/>
            <person name="Gohl D.M."/>
        </authorList>
    </citation>
    <scope>NUCLEOTIDE SEQUENCE</scope>
    <source>
        <strain evidence="8">Duluth1</strain>
        <tissue evidence="8">Whole animal</tissue>
    </source>
</reference>
<dbReference type="AlphaFoldDB" id="A0A9D4MRX0"/>
<protein>
    <submittedName>
        <fullName evidence="8">Uncharacterized protein</fullName>
    </submittedName>
</protein>
<dbReference type="InterPro" id="IPR036734">
    <property type="entry name" value="Neur_chan_lig-bd_sf"/>
</dbReference>
<dbReference type="FunFam" id="2.70.170.10:FF:000028">
    <property type="entry name" value="AcetylCholine Receptor"/>
    <property type="match status" value="1"/>
</dbReference>
<dbReference type="InterPro" id="IPR018000">
    <property type="entry name" value="Neurotransmitter_ion_chnl_CS"/>
</dbReference>
<dbReference type="GO" id="GO:0005230">
    <property type="term" value="F:extracellular ligand-gated monoatomic ion channel activity"/>
    <property type="evidence" value="ECO:0007669"/>
    <property type="project" value="InterPro"/>
</dbReference>
<sequence>MPRNVTSLDPFQVGIELYLMSIDEINELRQTISIMAFLEVTWKDRFLVWEPFEYSNITSINVKVKDIWTPDIVLESTLDKQTALIETCGNAIISSDGSVIVWPYGRYTVACKIFVGQYPFDEQTCLFDFLSWTYPSSKLVLRSTSTEITKEHYQENGEWTLTRGKVVIERRPYGDYAWDHVTFTFELQRKTLFVVMNIMLPIICTAFLNTFCFILPSDSGERITLCISLFLTLAVFMTIVNGALPESSDEVSKFGLYLGLQLIGSGLSIIATVLSLYCFHESDHRPVRVCIQLFVKSMCIQKGYQMHQQHANIEVNANTFGSEIMDTIDERRKINKCLSNKSKAIHHVPQITWKMVSCALDRFCFIATIVWQIVLLSVLLAVLIS</sequence>
<dbReference type="InterPro" id="IPR006201">
    <property type="entry name" value="Neur_channel"/>
</dbReference>